<name>A0AAD7DBV3_MYCRO</name>
<accession>A0AAD7DBV3</accession>
<evidence type="ECO:0000313" key="3">
    <source>
        <dbReference type="EMBL" id="KAJ7687657.1"/>
    </source>
</evidence>
<proteinExistence type="predicted"/>
<sequence>MSTRREFKPAAYACPVRGCKKLCKSPWGLKQHQDATHALLPQQSAAAAGASSNDDYVPDDHRPSPTPSPPPSPRNSPPPEATTPLNRRGTTKNYHSVLDGKLIFISSSR</sequence>
<dbReference type="PROSITE" id="PS00028">
    <property type="entry name" value="ZINC_FINGER_C2H2_1"/>
    <property type="match status" value="1"/>
</dbReference>
<dbReference type="SMART" id="SM00355">
    <property type="entry name" value="ZnF_C2H2"/>
    <property type="match status" value="1"/>
</dbReference>
<comment type="caution">
    <text evidence="3">The sequence shown here is derived from an EMBL/GenBank/DDBJ whole genome shotgun (WGS) entry which is preliminary data.</text>
</comment>
<keyword evidence="4" id="KW-1185">Reference proteome</keyword>
<organism evidence="3 4">
    <name type="scientific">Mycena rosella</name>
    <name type="common">Pink bonnet</name>
    <name type="synonym">Agaricus rosellus</name>
    <dbReference type="NCBI Taxonomy" id="1033263"/>
    <lineage>
        <taxon>Eukaryota</taxon>
        <taxon>Fungi</taxon>
        <taxon>Dikarya</taxon>
        <taxon>Basidiomycota</taxon>
        <taxon>Agaricomycotina</taxon>
        <taxon>Agaricomycetes</taxon>
        <taxon>Agaricomycetidae</taxon>
        <taxon>Agaricales</taxon>
        <taxon>Marasmiineae</taxon>
        <taxon>Mycenaceae</taxon>
        <taxon>Mycena</taxon>
    </lineage>
</organism>
<feature type="region of interest" description="Disordered" evidence="1">
    <location>
        <begin position="42"/>
        <end position="94"/>
    </location>
</feature>
<evidence type="ECO:0000259" key="2">
    <source>
        <dbReference type="PROSITE" id="PS00028"/>
    </source>
</evidence>
<evidence type="ECO:0000256" key="1">
    <source>
        <dbReference type="SAM" id="MobiDB-lite"/>
    </source>
</evidence>
<dbReference type="Proteomes" id="UP001221757">
    <property type="component" value="Unassembled WGS sequence"/>
</dbReference>
<feature type="domain" description="C2H2-type" evidence="2">
    <location>
        <begin position="14"/>
        <end position="37"/>
    </location>
</feature>
<gene>
    <name evidence="3" type="ORF">B0H17DRAFT_1069769</name>
</gene>
<protein>
    <recommendedName>
        <fullName evidence="2">C2H2-type domain-containing protein</fullName>
    </recommendedName>
</protein>
<dbReference type="AlphaFoldDB" id="A0AAD7DBV3"/>
<dbReference type="InterPro" id="IPR013087">
    <property type="entry name" value="Znf_C2H2_type"/>
</dbReference>
<evidence type="ECO:0000313" key="4">
    <source>
        <dbReference type="Proteomes" id="UP001221757"/>
    </source>
</evidence>
<dbReference type="EMBL" id="JARKIE010000086">
    <property type="protein sequence ID" value="KAJ7687657.1"/>
    <property type="molecule type" value="Genomic_DNA"/>
</dbReference>
<reference evidence="3" key="1">
    <citation type="submission" date="2023-03" db="EMBL/GenBank/DDBJ databases">
        <title>Massive genome expansion in bonnet fungi (Mycena s.s.) driven by repeated elements and novel gene families across ecological guilds.</title>
        <authorList>
            <consortium name="Lawrence Berkeley National Laboratory"/>
            <person name="Harder C.B."/>
            <person name="Miyauchi S."/>
            <person name="Viragh M."/>
            <person name="Kuo A."/>
            <person name="Thoen E."/>
            <person name="Andreopoulos B."/>
            <person name="Lu D."/>
            <person name="Skrede I."/>
            <person name="Drula E."/>
            <person name="Henrissat B."/>
            <person name="Morin E."/>
            <person name="Kohler A."/>
            <person name="Barry K."/>
            <person name="LaButti K."/>
            <person name="Morin E."/>
            <person name="Salamov A."/>
            <person name="Lipzen A."/>
            <person name="Mereny Z."/>
            <person name="Hegedus B."/>
            <person name="Baldrian P."/>
            <person name="Stursova M."/>
            <person name="Weitz H."/>
            <person name="Taylor A."/>
            <person name="Grigoriev I.V."/>
            <person name="Nagy L.G."/>
            <person name="Martin F."/>
            <person name="Kauserud H."/>
        </authorList>
    </citation>
    <scope>NUCLEOTIDE SEQUENCE</scope>
    <source>
        <strain evidence="3">CBHHK067</strain>
    </source>
</reference>
<feature type="compositionally biased region" description="Pro residues" evidence="1">
    <location>
        <begin position="64"/>
        <end position="81"/>
    </location>
</feature>